<dbReference type="EC" id="1.3.99.28" evidence="7"/>
<name>A0ABX2FSK2_9BACT</name>
<dbReference type="EC" id="1.3.99.29" evidence="7"/>
<keyword evidence="4 5" id="KW-0560">Oxidoreductase</keyword>
<dbReference type="Pfam" id="PF01593">
    <property type="entry name" value="Amino_oxidase"/>
    <property type="match status" value="1"/>
</dbReference>
<dbReference type="EC" id="1.3.99.26" evidence="7"/>
<evidence type="ECO:0000256" key="4">
    <source>
        <dbReference type="ARBA" id="ARBA00023002"/>
    </source>
</evidence>
<proteinExistence type="inferred from homology"/>
<dbReference type="InterPro" id="IPR014105">
    <property type="entry name" value="Carotenoid/retinoid_OxRdtase"/>
</dbReference>
<dbReference type="PANTHER" id="PTHR43734:SF1">
    <property type="entry name" value="PHYTOENE DESATURASE"/>
    <property type="match status" value="1"/>
</dbReference>
<evidence type="ECO:0000256" key="2">
    <source>
        <dbReference type="ARBA" id="ARBA00006046"/>
    </source>
</evidence>
<dbReference type="EC" id="1.3.99.31" evidence="7"/>
<protein>
    <submittedName>
        <fullName evidence="7">Phytoene desaturase</fullName>
        <ecNumber evidence="7">1.3.99.26</ecNumber>
        <ecNumber evidence="7">1.3.99.28</ecNumber>
        <ecNumber evidence="7">1.3.99.29</ecNumber>
        <ecNumber evidence="7">1.3.99.31</ecNumber>
    </submittedName>
</protein>
<comment type="similarity">
    <text evidence="2 5">Belongs to the carotenoid/retinoid oxidoreductase family.</text>
</comment>
<evidence type="ECO:0000256" key="5">
    <source>
        <dbReference type="RuleBase" id="RU362075"/>
    </source>
</evidence>
<dbReference type="EMBL" id="JABSNP010000014">
    <property type="protein sequence ID" value="NRT20114.1"/>
    <property type="molecule type" value="Genomic_DNA"/>
</dbReference>
<evidence type="ECO:0000256" key="1">
    <source>
        <dbReference type="ARBA" id="ARBA00004829"/>
    </source>
</evidence>
<evidence type="ECO:0000313" key="7">
    <source>
        <dbReference type="EMBL" id="NRT20114.1"/>
    </source>
</evidence>
<comment type="caution">
    <text evidence="7">The sequence shown here is derived from an EMBL/GenBank/DDBJ whole genome shotgun (WGS) entry which is preliminary data.</text>
</comment>
<comment type="pathway">
    <text evidence="1 5">Carotenoid biosynthesis.</text>
</comment>
<evidence type="ECO:0000313" key="8">
    <source>
        <dbReference type="Proteomes" id="UP000779507"/>
    </source>
</evidence>
<organism evidence="7 8">
    <name type="scientific">Hymenobacter caeli</name>
    <dbReference type="NCBI Taxonomy" id="2735894"/>
    <lineage>
        <taxon>Bacteria</taxon>
        <taxon>Pseudomonadati</taxon>
        <taxon>Bacteroidota</taxon>
        <taxon>Cytophagia</taxon>
        <taxon>Cytophagales</taxon>
        <taxon>Hymenobacteraceae</taxon>
        <taxon>Hymenobacter</taxon>
    </lineage>
</organism>
<keyword evidence="8" id="KW-1185">Reference proteome</keyword>
<feature type="domain" description="Amine oxidase" evidence="6">
    <location>
        <begin position="40"/>
        <end position="514"/>
    </location>
</feature>
<evidence type="ECO:0000256" key="3">
    <source>
        <dbReference type="ARBA" id="ARBA00022746"/>
    </source>
</evidence>
<evidence type="ECO:0000259" key="6">
    <source>
        <dbReference type="Pfam" id="PF01593"/>
    </source>
</evidence>
<dbReference type="GO" id="GO:0016491">
    <property type="term" value="F:oxidoreductase activity"/>
    <property type="evidence" value="ECO:0007669"/>
    <property type="project" value="UniProtKB-KW"/>
</dbReference>
<reference evidence="7 8" key="1">
    <citation type="submission" date="2020-05" db="EMBL/GenBank/DDBJ databases">
        <title>Genomic Encyclopedia of Type Strains, Phase IV (KMG-V): Genome sequencing to study the core and pangenomes of soil and plant-associated prokaryotes.</title>
        <authorList>
            <person name="Whitman W."/>
        </authorList>
    </citation>
    <scope>NUCLEOTIDE SEQUENCE [LARGE SCALE GENOMIC DNA]</scope>
    <source>
        <strain evidence="7 8">9A</strain>
    </source>
</reference>
<dbReference type="Proteomes" id="UP000779507">
    <property type="component" value="Unassembled WGS sequence"/>
</dbReference>
<dbReference type="InterPro" id="IPR036188">
    <property type="entry name" value="FAD/NAD-bd_sf"/>
</dbReference>
<dbReference type="Gene3D" id="3.50.50.60">
    <property type="entry name" value="FAD/NAD(P)-binding domain"/>
    <property type="match status" value="2"/>
</dbReference>
<dbReference type="PANTHER" id="PTHR43734">
    <property type="entry name" value="PHYTOENE DESATURASE"/>
    <property type="match status" value="1"/>
</dbReference>
<keyword evidence="3 5" id="KW-0125">Carotenoid biosynthesis</keyword>
<dbReference type="SUPFAM" id="SSF51905">
    <property type="entry name" value="FAD/NAD(P)-binding domain"/>
    <property type="match status" value="1"/>
</dbReference>
<gene>
    <name evidence="7" type="ORF">HNP98_002953</name>
</gene>
<dbReference type="InterPro" id="IPR002937">
    <property type="entry name" value="Amino_oxidase"/>
</dbReference>
<accession>A0ABX2FSK2</accession>
<dbReference type="NCBIfam" id="TIGR02734">
    <property type="entry name" value="crtI_fam"/>
    <property type="match status" value="1"/>
</dbReference>
<sequence>MSAATTAASAVTIAVNAAIGAAPVPPAGSPKQAVVIGAGFAGLAAASTLAQAGWRVTLLEKNEGPGGRARVFRAQGFTFDMGPSWYWMPDVFEKYFARFGKKVSDYYELVRLDPSYQVIFKGPEAVDIPAKMSELRALFERYEPGSAARLDEFLKQAAYKYEVGINRLVYAPSRSVLEFADPRLLVDMLRMDVLQSMHKHVRRFFKDPRLLELVEFPILFLGAVSENTPALYSLMNYADLALGTWYPLGGMHKIVEGMVRLAQELGVEILYNQEVMEIVVEQGRSTGVRTAQGFFAADAVVAGADYHHIEQEVLAPPYRHYDEKYWDSRTMAPSSLLFYLGVNRKLDKLRHHNLFFDEDLTQHAREIYAAPQWPSRPLFYASVPSKTDPTVAPEGQENLFLLIPVAPGLADTEATRERYYDQLMDRLERHCGHPIRDAVVYKRGYAHRDFQADYHSYKGNAYGLANTLRQTAILKPTLKSKKVNNLYFTGQLTVPGPGVPPSLISGQVVAGEVLKEN</sequence>